<evidence type="ECO:0000313" key="6">
    <source>
        <dbReference type="EMBL" id="CAE0361250.1"/>
    </source>
</evidence>
<feature type="transmembrane region" description="Helical" evidence="5">
    <location>
        <begin position="395"/>
        <end position="418"/>
    </location>
</feature>
<dbReference type="InterPro" id="IPR051068">
    <property type="entry name" value="MFS_Domain-Containing_Protein"/>
</dbReference>
<dbReference type="AlphaFoldDB" id="A0A7S3JRP4"/>
<feature type="transmembrane region" description="Helical" evidence="5">
    <location>
        <begin position="337"/>
        <end position="356"/>
    </location>
</feature>
<proteinExistence type="predicted"/>
<reference evidence="6" key="1">
    <citation type="submission" date="2021-01" db="EMBL/GenBank/DDBJ databases">
        <authorList>
            <person name="Corre E."/>
            <person name="Pelletier E."/>
            <person name="Niang G."/>
            <person name="Scheremetjew M."/>
            <person name="Finn R."/>
            <person name="Kale V."/>
            <person name="Holt S."/>
            <person name="Cochrane G."/>
            <person name="Meng A."/>
            <person name="Brown T."/>
            <person name="Cohen L."/>
        </authorList>
    </citation>
    <scope>NUCLEOTIDE SEQUENCE</scope>
    <source>
        <strain evidence="6">CCMP1510</strain>
    </source>
</reference>
<feature type="transmembrane region" description="Helical" evidence="5">
    <location>
        <begin position="502"/>
        <end position="524"/>
    </location>
</feature>
<dbReference type="InterPro" id="IPR036259">
    <property type="entry name" value="MFS_trans_sf"/>
</dbReference>
<dbReference type="PANTHER" id="PTHR23510:SF64">
    <property type="entry name" value="INNER MEMBRANE TRANSPORT PROTEIN YAJR"/>
    <property type="match status" value="1"/>
</dbReference>
<dbReference type="GO" id="GO:0016020">
    <property type="term" value="C:membrane"/>
    <property type="evidence" value="ECO:0007669"/>
    <property type="project" value="UniProtKB-SubCell"/>
</dbReference>
<dbReference type="Gene3D" id="1.20.1250.20">
    <property type="entry name" value="MFS general substrate transporter like domains"/>
    <property type="match status" value="1"/>
</dbReference>
<feature type="transmembrane region" description="Helical" evidence="5">
    <location>
        <begin position="363"/>
        <end position="383"/>
    </location>
</feature>
<dbReference type="SUPFAM" id="SSF103473">
    <property type="entry name" value="MFS general substrate transporter"/>
    <property type="match status" value="1"/>
</dbReference>
<keyword evidence="2 5" id="KW-0812">Transmembrane</keyword>
<dbReference type="EMBL" id="HBIJ01002879">
    <property type="protein sequence ID" value="CAE0361250.1"/>
    <property type="molecule type" value="Transcribed_RNA"/>
</dbReference>
<dbReference type="PANTHER" id="PTHR23510">
    <property type="entry name" value="INNER MEMBRANE TRANSPORT PROTEIN YAJR"/>
    <property type="match status" value="1"/>
</dbReference>
<keyword evidence="3 5" id="KW-1133">Transmembrane helix</keyword>
<evidence type="ECO:0000256" key="1">
    <source>
        <dbReference type="ARBA" id="ARBA00004141"/>
    </source>
</evidence>
<feature type="transmembrane region" description="Helical" evidence="5">
    <location>
        <begin position="471"/>
        <end position="490"/>
    </location>
</feature>
<evidence type="ECO:0000256" key="2">
    <source>
        <dbReference type="ARBA" id="ARBA00022692"/>
    </source>
</evidence>
<evidence type="ECO:0000256" key="4">
    <source>
        <dbReference type="ARBA" id="ARBA00023136"/>
    </source>
</evidence>
<gene>
    <name evidence="6" type="ORF">ALAG00032_LOCUS1983</name>
</gene>
<name>A0A7S3JRP4_9STRA</name>
<accession>A0A7S3JRP4</accession>
<comment type="subcellular location">
    <subcellularLocation>
        <location evidence="1">Membrane</location>
        <topology evidence="1">Multi-pass membrane protein</topology>
    </subcellularLocation>
</comment>
<protein>
    <recommendedName>
        <fullName evidence="7">SPX domain-containing protein</fullName>
    </recommendedName>
</protein>
<organism evidence="6">
    <name type="scientific">Aureoumbra lagunensis</name>
    <dbReference type="NCBI Taxonomy" id="44058"/>
    <lineage>
        <taxon>Eukaryota</taxon>
        <taxon>Sar</taxon>
        <taxon>Stramenopiles</taxon>
        <taxon>Ochrophyta</taxon>
        <taxon>Pelagophyceae</taxon>
        <taxon>Pelagomonadales</taxon>
        <taxon>Aureoumbra</taxon>
    </lineage>
</organism>
<sequence length="566" mass="62286">MVQFGALLEEAKHESFDDLFRQYFVDYEELKRILEEPGTLENHPQRFEQSLDSEIEKACLFALGRVGYVAEVLREGGDIAAAREAMSVLLATLRFVELNLIAVRKIVKKRDKKGRLGGARQRAAWLLSSERSRHLEGLQSLEPQIRALLVSANSIRESRVITTITAPHRNEGISVSPKFETKSQMKLKTSSESCEKLTSMMGPLLASGDAADARALAELIKKCDQALAAASAARRDLRQHSVAITALGVDADVDYARTLLETSVQKSLDHHLRQVDETVQSESSLLNDAAMRFERMGFPRVSSFLGRPYYKRRGGDHERNYQKYYHYIALRAQCASAALYSASCYAAAPGILAVVLKLRQPRYFAGILLAASPLATLAARYAAQEAIRRSSNLGYKSPILLGGAACCAGNLMYGFAILSASSRRWYAKNYMVLIAFFARILIGFSGGADAVNREYIGTINMAPAERGAAAARYYAADAIGAALGFVLTAFVSGGQVRYVHHLATPSFVLAIALAFHAILVAIFWRESAQQRIMNNTNQNSAFILDESRAGPRLSSQRGTLTLQKKK</sequence>
<evidence type="ECO:0008006" key="7">
    <source>
        <dbReference type="Google" id="ProtNLM"/>
    </source>
</evidence>
<evidence type="ECO:0000256" key="5">
    <source>
        <dbReference type="SAM" id="Phobius"/>
    </source>
</evidence>
<evidence type="ECO:0000256" key="3">
    <source>
        <dbReference type="ARBA" id="ARBA00022989"/>
    </source>
</evidence>
<keyword evidence="4 5" id="KW-0472">Membrane</keyword>